<dbReference type="EMBL" id="AP026074">
    <property type="protein sequence ID" value="BDM74283.1"/>
    <property type="molecule type" value="Genomic_DNA"/>
</dbReference>
<keyword evidence="1" id="KW-0812">Transmembrane</keyword>
<dbReference type="Pfam" id="PF13489">
    <property type="entry name" value="Methyltransf_23"/>
    <property type="match status" value="1"/>
</dbReference>
<protein>
    <submittedName>
        <fullName evidence="2">Methyltransferase type 12</fullName>
    </submittedName>
</protein>
<keyword evidence="1" id="KW-1133">Transmembrane helix</keyword>
<proteinExistence type="predicted"/>
<gene>
    <name evidence="2" type="ORF">HEK616_77700</name>
</gene>
<evidence type="ECO:0000313" key="3">
    <source>
        <dbReference type="Proteomes" id="UP001059597"/>
    </source>
</evidence>
<reference evidence="2" key="1">
    <citation type="submission" date="2022-06" db="EMBL/GenBank/DDBJ databases">
        <title>Complete genome sequence of Streptomyces nigrescens HEK616.</title>
        <authorList>
            <person name="Asamizu S."/>
            <person name="Onaka H."/>
        </authorList>
    </citation>
    <scope>NUCLEOTIDE SEQUENCE</scope>
    <source>
        <strain evidence="2">HEK616</strain>
        <plasmid evidence="2">SNP1</plasmid>
    </source>
</reference>
<dbReference type="InterPro" id="IPR029063">
    <property type="entry name" value="SAM-dependent_MTases_sf"/>
</dbReference>
<keyword evidence="2" id="KW-0489">Methyltransferase</keyword>
<organism evidence="2 3">
    <name type="scientific">Streptomyces nigrescens</name>
    <dbReference type="NCBI Taxonomy" id="1920"/>
    <lineage>
        <taxon>Bacteria</taxon>
        <taxon>Bacillati</taxon>
        <taxon>Actinomycetota</taxon>
        <taxon>Actinomycetes</taxon>
        <taxon>Kitasatosporales</taxon>
        <taxon>Streptomycetaceae</taxon>
        <taxon>Streptomyces</taxon>
    </lineage>
</organism>
<dbReference type="SUPFAM" id="SSF53335">
    <property type="entry name" value="S-adenosyl-L-methionine-dependent methyltransferases"/>
    <property type="match status" value="1"/>
</dbReference>
<geneLocation type="plasmid" evidence="2 3">
    <name>SNP1</name>
</geneLocation>
<evidence type="ECO:0000313" key="2">
    <source>
        <dbReference type="EMBL" id="BDM74283.1"/>
    </source>
</evidence>
<sequence>MRKTNERSERAAALRAGYRSELDQGLERFFEPRRTVCPWCTSDRLRRRLRSTDHLQQKPGTFVLDQCGNCGHVFQNPRLSAEGLEFYYRDCYDGLGQATMARLASSPLAKMLYRARARAVLPHGRPALWLDVGTGQGHFCATARRVHPYTEFHGLDQGEGVLSAEREGRITRAYRGSFTELSHRLAGRYDAVSMYHYLEHTPAPRSELAAAHRALRAGGHLLIEVPDPQSLSARLLGRWWGPWLQPQHLHLLPLANLCEALTEHGFTVVAVDRREPHVPTDLTSAAANLLKSVLPAEDLPWRPRRPGPLSRWFRRAVLLQTAPNLIVLFAVDLLLAPLIRRTRLSNAYRVIARRN</sequence>
<feature type="transmembrane region" description="Helical" evidence="1">
    <location>
        <begin position="317"/>
        <end position="339"/>
    </location>
</feature>
<dbReference type="Proteomes" id="UP001059597">
    <property type="component" value="Plasmid SNP1"/>
</dbReference>
<accession>A0ABM8A6H8</accession>
<keyword evidence="2" id="KW-0614">Plasmid</keyword>
<dbReference type="GO" id="GO:0008168">
    <property type="term" value="F:methyltransferase activity"/>
    <property type="evidence" value="ECO:0007669"/>
    <property type="project" value="UniProtKB-KW"/>
</dbReference>
<keyword evidence="3" id="KW-1185">Reference proteome</keyword>
<name>A0ABM8A6H8_STRNI</name>
<keyword evidence="2" id="KW-0808">Transferase</keyword>
<keyword evidence="1" id="KW-0472">Membrane</keyword>
<evidence type="ECO:0000256" key="1">
    <source>
        <dbReference type="SAM" id="Phobius"/>
    </source>
</evidence>
<dbReference type="Gene3D" id="3.40.50.150">
    <property type="entry name" value="Vaccinia Virus protein VP39"/>
    <property type="match status" value="1"/>
</dbReference>
<dbReference type="RefSeq" id="WP_261957830.1">
    <property type="nucleotide sequence ID" value="NZ_AP026074.1"/>
</dbReference>
<dbReference type="GO" id="GO:0032259">
    <property type="term" value="P:methylation"/>
    <property type="evidence" value="ECO:0007669"/>
    <property type="project" value="UniProtKB-KW"/>
</dbReference>